<organism evidence="2 3">
    <name type="scientific">Deinococcus hohokamensis</name>
    <dbReference type="NCBI Taxonomy" id="309883"/>
    <lineage>
        <taxon>Bacteria</taxon>
        <taxon>Thermotogati</taxon>
        <taxon>Deinococcota</taxon>
        <taxon>Deinococci</taxon>
        <taxon>Deinococcales</taxon>
        <taxon>Deinococcaceae</taxon>
        <taxon>Deinococcus</taxon>
    </lineage>
</organism>
<feature type="region of interest" description="Disordered" evidence="1">
    <location>
        <begin position="1"/>
        <end position="107"/>
    </location>
</feature>
<evidence type="ECO:0000313" key="2">
    <source>
        <dbReference type="EMBL" id="MFC4638210.1"/>
    </source>
</evidence>
<comment type="caution">
    <text evidence="2">The sequence shown here is derived from an EMBL/GenBank/DDBJ whole genome shotgun (WGS) entry which is preliminary data.</text>
</comment>
<protein>
    <submittedName>
        <fullName evidence="2">Uncharacterized protein</fullName>
    </submittedName>
</protein>
<dbReference type="EMBL" id="JBHSEI010000005">
    <property type="protein sequence ID" value="MFC4638210.1"/>
    <property type="molecule type" value="Genomic_DNA"/>
</dbReference>
<dbReference type="RefSeq" id="WP_380061220.1">
    <property type="nucleotide sequence ID" value="NZ_JBHSEI010000005.1"/>
</dbReference>
<gene>
    <name evidence="2" type="ORF">ACFO0D_07630</name>
</gene>
<evidence type="ECO:0000256" key="1">
    <source>
        <dbReference type="SAM" id="MobiDB-lite"/>
    </source>
</evidence>
<sequence length="107" mass="10700">MTENDARTGTAPDEGTGSALKRPEAPDRDAVEQHASEGDGPFGADMQHVLGGTRTGQDAEHAGTPYSTGTDAATGGSVSAHDTRSTFRAQGGAEISGTDAGAEPGET</sequence>
<feature type="compositionally biased region" description="Basic and acidic residues" evidence="1">
    <location>
        <begin position="21"/>
        <end position="37"/>
    </location>
</feature>
<keyword evidence="3" id="KW-1185">Reference proteome</keyword>
<reference evidence="3" key="1">
    <citation type="journal article" date="2019" name="Int. J. Syst. Evol. Microbiol.">
        <title>The Global Catalogue of Microorganisms (GCM) 10K type strain sequencing project: providing services to taxonomists for standard genome sequencing and annotation.</title>
        <authorList>
            <consortium name="The Broad Institute Genomics Platform"/>
            <consortium name="The Broad Institute Genome Sequencing Center for Infectious Disease"/>
            <person name="Wu L."/>
            <person name="Ma J."/>
        </authorList>
    </citation>
    <scope>NUCLEOTIDE SEQUENCE [LARGE SCALE GENOMIC DNA]</scope>
    <source>
        <strain evidence="3">CCUG 55995</strain>
    </source>
</reference>
<accession>A0ABV9IAA8</accession>
<name>A0ABV9IAA8_9DEIO</name>
<evidence type="ECO:0000313" key="3">
    <source>
        <dbReference type="Proteomes" id="UP001595952"/>
    </source>
</evidence>
<proteinExistence type="predicted"/>
<dbReference type="Proteomes" id="UP001595952">
    <property type="component" value="Unassembled WGS sequence"/>
</dbReference>